<keyword evidence="1" id="KW-0732">Signal</keyword>
<name>A0AB39UZ43_9GAMM</name>
<evidence type="ECO:0008006" key="3">
    <source>
        <dbReference type="Google" id="ProtNLM"/>
    </source>
</evidence>
<organism evidence="2">
    <name type="scientific">Thermohahella caldifontis</name>
    <dbReference type="NCBI Taxonomy" id="3142973"/>
    <lineage>
        <taxon>Bacteria</taxon>
        <taxon>Pseudomonadati</taxon>
        <taxon>Pseudomonadota</taxon>
        <taxon>Gammaproteobacteria</taxon>
        <taxon>Oceanospirillales</taxon>
        <taxon>Hahellaceae</taxon>
        <taxon>Thermohahella</taxon>
    </lineage>
</organism>
<evidence type="ECO:0000256" key="1">
    <source>
        <dbReference type="SAM" id="SignalP"/>
    </source>
</evidence>
<dbReference type="AlphaFoldDB" id="A0AB39UZ43"/>
<feature type="chain" id="PRO_5044231492" description="CHRD domain-containing protein" evidence="1">
    <location>
        <begin position="24"/>
        <end position="232"/>
    </location>
</feature>
<gene>
    <name evidence="2" type="ORF">AAIA72_06495</name>
</gene>
<feature type="signal peptide" evidence="1">
    <location>
        <begin position="1"/>
        <end position="23"/>
    </location>
</feature>
<sequence>MNAVIQTLLALLALTTLAHPANAGLPKANFVLPVAQPQPGAAASQATPKLKSPSNTFTSIPHFLQTGKTPVARIRMKLVSGNLKEGKLLKWEPVSTEGNLQLQGTLGMSCPATMHLTYLAYNIQAPVDSPPVVLHEESQKNKAGISGLTKTISLKPFSTAKLAESCEQLLQNAPPGQWAQPKGATLKATVRATGRCSGGAHPDHAPSRLVHRDYPVLLKLQCIAVVRHGKGG</sequence>
<reference evidence="2" key="1">
    <citation type="submission" date="2024-05" db="EMBL/GenBank/DDBJ databases">
        <title>Genome sequencing of novel strain.</title>
        <authorList>
            <person name="Ganbat D."/>
            <person name="Ganbat S."/>
            <person name="Lee S.-J."/>
        </authorList>
    </citation>
    <scope>NUCLEOTIDE SEQUENCE</scope>
    <source>
        <strain evidence="2">SMD15-11</strain>
    </source>
</reference>
<accession>A0AB39UZ43</accession>
<evidence type="ECO:0000313" key="2">
    <source>
        <dbReference type="EMBL" id="XDT73612.1"/>
    </source>
</evidence>
<protein>
    <recommendedName>
        <fullName evidence="3">CHRD domain-containing protein</fullName>
    </recommendedName>
</protein>
<dbReference type="EMBL" id="CP154858">
    <property type="protein sequence ID" value="XDT73612.1"/>
    <property type="molecule type" value="Genomic_DNA"/>
</dbReference>
<dbReference type="KEGG" id="tcd:AAIA72_06495"/>
<proteinExistence type="predicted"/>
<dbReference type="RefSeq" id="WP_369602598.1">
    <property type="nucleotide sequence ID" value="NZ_CP154858.1"/>
</dbReference>